<protein>
    <recommendedName>
        <fullName evidence="1">Phosphatidylinositol-specific phospholipase C X domain-containing protein</fullName>
    </recommendedName>
</protein>
<dbReference type="GO" id="GO:0008081">
    <property type="term" value="F:phosphoric diester hydrolase activity"/>
    <property type="evidence" value="ECO:0007669"/>
    <property type="project" value="InterPro"/>
</dbReference>
<comment type="caution">
    <text evidence="2">The sequence shown here is derived from an EMBL/GenBank/DDBJ whole genome shotgun (WGS) entry which is preliminary data.</text>
</comment>
<accession>A0A0J9XDQ6</accession>
<dbReference type="SMART" id="SM00148">
    <property type="entry name" value="PLCXc"/>
    <property type="match status" value="1"/>
</dbReference>
<dbReference type="Pfam" id="PF00388">
    <property type="entry name" value="PI-PLC-X"/>
    <property type="match status" value="1"/>
</dbReference>
<dbReference type="SUPFAM" id="SSF51695">
    <property type="entry name" value="PLC-like phosphodiesterases"/>
    <property type="match status" value="1"/>
</dbReference>
<dbReference type="PROSITE" id="PS50007">
    <property type="entry name" value="PIPLC_X_DOMAIN"/>
    <property type="match status" value="1"/>
</dbReference>
<dbReference type="Gene3D" id="3.20.20.190">
    <property type="entry name" value="Phosphatidylinositol (PI) phosphodiesterase"/>
    <property type="match status" value="1"/>
</dbReference>
<proteinExistence type="predicted"/>
<gene>
    <name evidence="2" type="ORF">BN980_GECA11s00549g</name>
</gene>
<reference evidence="2" key="1">
    <citation type="submission" date="2014-03" db="EMBL/GenBank/DDBJ databases">
        <authorList>
            <person name="Casaregola S."/>
        </authorList>
    </citation>
    <scope>NUCLEOTIDE SEQUENCE [LARGE SCALE GENOMIC DNA]</scope>
    <source>
        <strain evidence="2">CLIB 918</strain>
    </source>
</reference>
<dbReference type="GO" id="GO:0006629">
    <property type="term" value="P:lipid metabolic process"/>
    <property type="evidence" value="ECO:0007669"/>
    <property type="project" value="InterPro"/>
</dbReference>
<name>A0A0J9XDQ6_GEOCN</name>
<dbReference type="PANTHER" id="PTHR13593:SF113">
    <property type="entry name" value="SI:DKEY-266F7.9"/>
    <property type="match status" value="1"/>
</dbReference>
<dbReference type="EMBL" id="CCBN010000011">
    <property type="protein sequence ID" value="CDO55400.1"/>
    <property type="molecule type" value="Genomic_DNA"/>
</dbReference>
<organism evidence="2 3">
    <name type="scientific">Geotrichum candidum</name>
    <name type="common">Oospora lactis</name>
    <name type="synonym">Dipodascus geotrichum</name>
    <dbReference type="NCBI Taxonomy" id="1173061"/>
    <lineage>
        <taxon>Eukaryota</taxon>
        <taxon>Fungi</taxon>
        <taxon>Dikarya</taxon>
        <taxon>Ascomycota</taxon>
        <taxon>Saccharomycotina</taxon>
        <taxon>Dipodascomycetes</taxon>
        <taxon>Dipodascales</taxon>
        <taxon>Dipodascaceae</taxon>
        <taxon>Geotrichum</taxon>
    </lineage>
</organism>
<dbReference type="InterPro" id="IPR051057">
    <property type="entry name" value="PI-PLC_domain"/>
</dbReference>
<feature type="domain" description="Phosphatidylinositol-specific phospholipase C X" evidence="1">
    <location>
        <begin position="18"/>
        <end position="172"/>
    </location>
</feature>
<evidence type="ECO:0000313" key="2">
    <source>
        <dbReference type="EMBL" id="CDO55400.1"/>
    </source>
</evidence>
<sequence length="312" mass="35063">MPPIPPTEPGPLRNWLSQINDNVLLSQLSLPGTHNSAAAYLSLPSVQCQGASVSEQLNYGVRFLDIRVARTFFGLCGGPEELQVIHGNFPVRLPMPVKLMDVLHDVYQFLQEQPSETVLVSIKQEGNDQWGEDEFPNLIWNKYIAPSQDRWYLKGDIPKVGDARGKAFLFRRFGVKSDQLRNNFGFEASWWKYNTAHDEHDKFTVQDWSEVNEPTDFPTKVGYVNDHLQRAVQFNTTEEGLQQDHAKLFLNFCSGSNFFNPQCWPQGVATAVSAGITGLGQGCGIVIVDFAEHDNWAIVRQLVDGNIKALAK</sequence>
<dbReference type="Proteomes" id="UP000242525">
    <property type="component" value="Unassembled WGS sequence"/>
</dbReference>
<keyword evidence="3" id="KW-1185">Reference proteome</keyword>
<evidence type="ECO:0000313" key="3">
    <source>
        <dbReference type="Proteomes" id="UP000242525"/>
    </source>
</evidence>
<dbReference type="OrthoDB" id="1046782at2759"/>
<dbReference type="PANTHER" id="PTHR13593">
    <property type="match status" value="1"/>
</dbReference>
<dbReference type="AlphaFoldDB" id="A0A0J9XDQ6"/>
<evidence type="ECO:0000259" key="1">
    <source>
        <dbReference type="SMART" id="SM00148"/>
    </source>
</evidence>
<dbReference type="InterPro" id="IPR000909">
    <property type="entry name" value="PLipase_C_PInositol-sp_X_dom"/>
</dbReference>
<dbReference type="CDD" id="cd08586">
    <property type="entry name" value="PI-PLCc_BcPLC_like"/>
    <property type="match status" value="1"/>
</dbReference>
<dbReference type="InterPro" id="IPR017946">
    <property type="entry name" value="PLC-like_Pdiesterase_TIM-brl"/>
</dbReference>